<dbReference type="EMBL" id="RFFG01000100">
    <property type="protein sequence ID" value="RMI37729.1"/>
    <property type="molecule type" value="Genomic_DNA"/>
</dbReference>
<dbReference type="CDD" id="cd00093">
    <property type="entry name" value="HTH_XRE"/>
    <property type="match status" value="1"/>
</dbReference>
<name>A0A3M2LJR3_9ACTN</name>
<accession>A0A3M2LJR3</accession>
<dbReference type="Gene3D" id="1.10.260.40">
    <property type="entry name" value="lambda repressor-like DNA-binding domains"/>
    <property type="match status" value="1"/>
</dbReference>
<dbReference type="SUPFAM" id="SSF47413">
    <property type="entry name" value="lambda repressor-like DNA-binding domains"/>
    <property type="match status" value="1"/>
</dbReference>
<dbReference type="SMART" id="SM00530">
    <property type="entry name" value="HTH_XRE"/>
    <property type="match status" value="1"/>
</dbReference>
<proteinExistence type="predicted"/>
<dbReference type="Pfam" id="PF13560">
    <property type="entry name" value="HTH_31"/>
    <property type="match status" value="1"/>
</dbReference>
<dbReference type="Proteomes" id="UP000282674">
    <property type="component" value="Unassembled WGS sequence"/>
</dbReference>
<dbReference type="PROSITE" id="PS50943">
    <property type="entry name" value="HTH_CROC1"/>
    <property type="match status" value="1"/>
</dbReference>
<keyword evidence="3" id="KW-1185">Reference proteome</keyword>
<dbReference type="InterPro" id="IPR010982">
    <property type="entry name" value="Lambda_DNA-bd_dom_sf"/>
</dbReference>
<feature type="domain" description="HTH cro/C1-type" evidence="1">
    <location>
        <begin position="68"/>
        <end position="122"/>
    </location>
</feature>
<protein>
    <submittedName>
        <fullName evidence="2">XRE family transcriptional regulator</fullName>
    </submittedName>
</protein>
<organism evidence="2 3">
    <name type="scientific">Actinomadura harenae</name>
    <dbReference type="NCBI Taxonomy" id="2483351"/>
    <lineage>
        <taxon>Bacteria</taxon>
        <taxon>Bacillati</taxon>
        <taxon>Actinomycetota</taxon>
        <taxon>Actinomycetes</taxon>
        <taxon>Streptosporangiales</taxon>
        <taxon>Thermomonosporaceae</taxon>
        <taxon>Actinomadura</taxon>
    </lineage>
</organism>
<dbReference type="GO" id="GO:0003677">
    <property type="term" value="F:DNA binding"/>
    <property type="evidence" value="ECO:0007669"/>
    <property type="project" value="InterPro"/>
</dbReference>
<evidence type="ECO:0000313" key="2">
    <source>
        <dbReference type="EMBL" id="RMI37729.1"/>
    </source>
</evidence>
<gene>
    <name evidence="2" type="ORF">EBO15_35025</name>
</gene>
<evidence type="ECO:0000313" key="3">
    <source>
        <dbReference type="Proteomes" id="UP000282674"/>
    </source>
</evidence>
<dbReference type="InterPro" id="IPR001387">
    <property type="entry name" value="Cro/C1-type_HTH"/>
</dbReference>
<dbReference type="AlphaFoldDB" id="A0A3M2LJR3"/>
<comment type="caution">
    <text evidence="2">The sequence shown here is derived from an EMBL/GenBank/DDBJ whole genome shotgun (WGS) entry which is preliminary data.</text>
</comment>
<evidence type="ECO:0000259" key="1">
    <source>
        <dbReference type="PROSITE" id="PS50943"/>
    </source>
</evidence>
<sequence>MSLMFTPCTHARKAVRLRGLKLVLWHSSGDWHPPDRARSNVDFMELPEFWSHPVVARALATCDMATLLEEIRKARGWTQAGLGEALGYTQSWASKVLRGDLSLTLDQVRVVSRTLDIPLDLLRLGDPSESKKEDDPTNRRQFGTMALLTILPIPRVASAIDESTARTLTAITGQQRRLDAVLRSQDLIDGVRAHLDLALRTRQHAGHHAASIAAAVSEAAGFAAWLSMDMLDLGSARGFYRKAIASAKDAGNSLLAAYMTGSLAAFEIDAAADPLLGLAMLKQARTFLNQGPESSTPTAWLESLEALAHASGPRPDETAATQALTRAEQAIETADGPPPWPWVYPFDHAKLARTRASVAVRLGQGEAAARAFAESLPSPQPAPKQAALTTLEVATATCQRGEVEDAFTLALSALDTGITLRSERVLQRARQFRYDYSGPTNPTTARFDDRLRTTLV</sequence>
<reference evidence="2 3" key="1">
    <citation type="submission" date="2018-10" db="EMBL/GenBank/DDBJ databases">
        <title>Isolation from soil.</title>
        <authorList>
            <person name="Hu J."/>
        </authorList>
    </citation>
    <scope>NUCLEOTIDE SEQUENCE [LARGE SCALE GENOMIC DNA]</scope>
    <source>
        <strain evidence="2 3">NEAU-Ht49</strain>
    </source>
</reference>